<comment type="caution">
    <text evidence="2">The sequence shown here is derived from an EMBL/GenBank/DDBJ whole genome shotgun (WGS) entry which is preliminary data.</text>
</comment>
<dbReference type="SUPFAM" id="SSF51735">
    <property type="entry name" value="NAD(P)-binding Rossmann-fold domains"/>
    <property type="match status" value="1"/>
</dbReference>
<dbReference type="InterPro" id="IPR011032">
    <property type="entry name" value="GroES-like_sf"/>
</dbReference>
<evidence type="ECO:0000313" key="3">
    <source>
        <dbReference type="Proteomes" id="UP000618240"/>
    </source>
</evidence>
<dbReference type="InterPro" id="IPR020843">
    <property type="entry name" value="ER"/>
</dbReference>
<dbReference type="Pfam" id="PF08240">
    <property type="entry name" value="ADH_N"/>
    <property type="match status" value="1"/>
</dbReference>
<name>A0ABS8A1W1_9FLAO</name>
<dbReference type="InterPro" id="IPR013154">
    <property type="entry name" value="ADH-like_N"/>
</dbReference>
<keyword evidence="3" id="KW-1185">Reference proteome</keyword>
<dbReference type="SUPFAM" id="SSF50129">
    <property type="entry name" value="GroES-like"/>
    <property type="match status" value="1"/>
</dbReference>
<feature type="domain" description="Enoyl reductase (ER)" evidence="1">
    <location>
        <begin position="16"/>
        <end position="329"/>
    </location>
</feature>
<dbReference type="PANTHER" id="PTHR43677">
    <property type="entry name" value="SHORT-CHAIN DEHYDROGENASE/REDUCTASE"/>
    <property type="match status" value="1"/>
</dbReference>
<reference evidence="2 3" key="1">
    <citation type="submission" date="2021-09" db="EMBL/GenBank/DDBJ databases">
        <title>Genome sequencing and assembly of Chryseobacterium sp. RG1.</title>
        <authorList>
            <person name="Chhetri G."/>
        </authorList>
    </citation>
    <scope>NUCLEOTIDE SEQUENCE [LARGE SCALE GENOMIC DNA]</scope>
    <source>
        <strain evidence="2 3">RG1</strain>
    </source>
</reference>
<dbReference type="InterPro" id="IPR014188">
    <property type="entry name" value="Acrylyl-CoA_reductase_AcuI"/>
</dbReference>
<dbReference type="RefSeq" id="WP_225689106.1">
    <property type="nucleotide sequence ID" value="NZ_JAERSE020000003.1"/>
</dbReference>
<dbReference type="InterPro" id="IPR051397">
    <property type="entry name" value="Zn-ADH-like_protein"/>
</dbReference>
<dbReference type="Gene3D" id="3.40.50.720">
    <property type="entry name" value="NAD(P)-binding Rossmann-like Domain"/>
    <property type="match status" value="1"/>
</dbReference>
<dbReference type="SMART" id="SM00829">
    <property type="entry name" value="PKS_ER"/>
    <property type="match status" value="1"/>
</dbReference>
<sequence>MNNTFKALIINESINGFTKEIQEINLSDLPKNDLLIKVSYSSINFKDALSASGNKGVTRKFPHIPGIDATGTVVESNSEKFPVGTKVLVTGFDLGMNTWGGFGEYISIPEKWAIHLPSDLTEKEAMSYGTAGLTAGLSVYQILQSSLVSPENGKVVVSGSTGGVGSIAVSILSKIGFDVLAISGKKENDYLINSLGAKEVVDRKDFIDMYDSKPLAKPAFVAGIDTVGGAILSGMIKSTQYGGIVTCCGMTASTEVNTSIFPFILRGVHLAGIDSVEASLEVRNLIWEKLASDWKLSNLEEISKEIGLEELPDKLDEILAGKAKGRYVLKH</sequence>
<dbReference type="InterPro" id="IPR013149">
    <property type="entry name" value="ADH-like_C"/>
</dbReference>
<evidence type="ECO:0000313" key="2">
    <source>
        <dbReference type="EMBL" id="MCA6067972.1"/>
    </source>
</evidence>
<dbReference type="Proteomes" id="UP000618240">
    <property type="component" value="Unassembled WGS sequence"/>
</dbReference>
<organism evidence="2 3">
    <name type="scientific">Chryseobacterium tagetis</name>
    <dbReference type="NCBI Taxonomy" id="2801334"/>
    <lineage>
        <taxon>Bacteria</taxon>
        <taxon>Pseudomonadati</taxon>
        <taxon>Bacteroidota</taxon>
        <taxon>Flavobacteriia</taxon>
        <taxon>Flavobacteriales</taxon>
        <taxon>Weeksellaceae</taxon>
        <taxon>Chryseobacterium group</taxon>
        <taxon>Chryseobacterium</taxon>
    </lineage>
</organism>
<proteinExistence type="predicted"/>
<gene>
    <name evidence="2" type="ORF">JI747_012325</name>
</gene>
<protein>
    <submittedName>
        <fullName evidence="2">YhdH/YhfP family quinone oxidoreductase</fullName>
    </submittedName>
</protein>
<evidence type="ECO:0000259" key="1">
    <source>
        <dbReference type="SMART" id="SM00829"/>
    </source>
</evidence>
<dbReference type="EMBL" id="JAERSE020000003">
    <property type="protein sequence ID" value="MCA6067972.1"/>
    <property type="molecule type" value="Genomic_DNA"/>
</dbReference>
<accession>A0ABS8A1W1</accession>
<dbReference type="NCBIfam" id="TIGR02823">
    <property type="entry name" value="oxido_YhdH"/>
    <property type="match status" value="1"/>
</dbReference>
<dbReference type="Pfam" id="PF00107">
    <property type="entry name" value="ADH_zinc_N"/>
    <property type="match status" value="1"/>
</dbReference>
<dbReference type="Gene3D" id="3.90.180.10">
    <property type="entry name" value="Medium-chain alcohol dehydrogenases, catalytic domain"/>
    <property type="match status" value="1"/>
</dbReference>
<dbReference type="InterPro" id="IPR036291">
    <property type="entry name" value="NAD(P)-bd_dom_sf"/>
</dbReference>
<dbReference type="PANTHER" id="PTHR43677:SF1">
    <property type="entry name" value="ACRYLYL-COA REDUCTASE ACUI-RELATED"/>
    <property type="match status" value="1"/>
</dbReference>
<dbReference type="CDD" id="cd05280">
    <property type="entry name" value="MDR_yhdh_yhfp"/>
    <property type="match status" value="1"/>
</dbReference>